<name>A0A0D2QFP5_GOSRA</name>
<dbReference type="OMA" id="IRISHFQ"/>
<dbReference type="Gramene" id="KJB56902">
    <property type="protein sequence ID" value="KJB56902"/>
    <property type="gene ID" value="B456_009G141100"/>
</dbReference>
<dbReference type="Proteomes" id="UP000032304">
    <property type="component" value="Chromosome 9"/>
</dbReference>
<dbReference type="EMBL" id="CM001748">
    <property type="protein sequence ID" value="KJB56902.1"/>
    <property type="molecule type" value="Genomic_DNA"/>
</dbReference>
<reference evidence="1 2" key="1">
    <citation type="journal article" date="2012" name="Nature">
        <title>Repeated polyploidization of Gossypium genomes and the evolution of spinnable cotton fibres.</title>
        <authorList>
            <person name="Paterson A.H."/>
            <person name="Wendel J.F."/>
            <person name="Gundlach H."/>
            <person name="Guo H."/>
            <person name="Jenkins J."/>
            <person name="Jin D."/>
            <person name="Llewellyn D."/>
            <person name="Showmaker K.C."/>
            <person name="Shu S."/>
            <person name="Udall J."/>
            <person name="Yoo M.J."/>
            <person name="Byers R."/>
            <person name="Chen W."/>
            <person name="Doron-Faigenboim A."/>
            <person name="Duke M.V."/>
            <person name="Gong L."/>
            <person name="Grimwood J."/>
            <person name="Grover C."/>
            <person name="Grupp K."/>
            <person name="Hu G."/>
            <person name="Lee T.H."/>
            <person name="Li J."/>
            <person name="Lin L."/>
            <person name="Liu T."/>
            <person name="Marler B.S."/>
            <person name="Page J.T."/>
            <person name="Roberts A.W."/>
            <person name="Romanel E."/>
            <person name="Sanders W.S."/>
            <person name="Szadkowski E."/>
            <person name="Tan X."/>
            <person name="Tang H."/>
            <person name="Xu C."/>
            <person name="Wang J."/>
            <person name="Wang Z."/>
            <person name="Zhang D."/>
            <person name="Zhang L."/>
            <person name="Ashrafi H."/>
            <person name="Bedon F."/>
            <person name="Bowers J.E."/>
            <person name="Brubaker C.L."/>
            <person name="Chee P.W."/>
            <person name="Das S."/>
            <person name="Gingle A.R."/>
            <person name="Haigler C.H."/>
            <person name="Harker D."/>
            <person name="Hoffmann L.V."/>
            <person name="Hovav R."/>
            <person name="Jones D.C."/>
            <person name="Lemke C."/>
            <person name="Mansoor S."/>
            <person name="ur Rahman M."/>
            <person name="Rainville L.N."/>
            <person name="Rambani A."/>
            <person name="Reddy U.K."/>
            <person name="Rong J.K."/>
            <person name="Saranga Y."/>
            <person name="Scheffler B.E."/>
            <person name="Scheffler J.A."/>
            <person name="Stelly D.M."/>
            <person name="Triplett B.A."/>
            <person name="Van Deynze A."/>
            <person name="Vaslin M.F."/>
            <person name="Waghmare V.N."/>
            <person name="Walford S.A."/>
            <person name="Wright R.J."/>
            <person name="Zaki E.A."/>
            <person name="Zhang T."/>
            <person name="Dennis E.S."/>
            <person name="Mayer K.F."/>
            <person name="Peterson D.G."/>
            <person name="Rokhsar D.S."/>
            <person name="Wang X."/>
            <person name="Schmutz J."/>
        </authorList>
    </citation>
    <scope>NUCLEOTIDE SEQUENCE [LARGE SCALE GENOMIC DNA]</scope>
</reference>
<sequence length="123" mass="14294">MQHLDKKAVENGHPISVFLNSITEIENGLWRSPTPRIRICHFQSFERRIFHPKQISFSSHTLNSHYMHCSIPFSRNELESTTLELPCQVLRVPRQIRAHEGQQALQQSPPNEPNYVLEISTPL</sequence>
<accession>A0A0D2QFP5</accession>
<proteinExistence type="predicted"/>
<dbReference type="AlphaFoldDB" id="A0A0D2QFP5"/>
<evidence type="ECO:0000313" key="2">
    <source>
        <dbReference type="Proteomes" id="UP000032304"/>
    </source>
</evidence>
<keyword evidence="2" id="KW-1185">Reference proteome</keyword>
<protein>
    <submittedName>
        <fullName evidence="1">Uncharacterized protein</fullName>
    </submittedName>
</protein>
<organism evidence="1 2">
    <name type="scientific">Gossypium raimondii</name>
    <name type="common">Peruvian cotton</name>
    <name type="synonym">Gossypium klotzschianum subsp. raimondii</name>
    <dbReference type="NCBI Taxonomy" id="29730"/>
    <lineage>
        <taxon>Eukaryota</taxon>
        <taxon>Viridiplantae</taxon>
        <taxon>Streptophyta</taxon>
        <taxon>Embryophyta</taxon>
        <taxon>Tracheophyta</taxon>
        <taxon>Spermatophyta</taxon>
        <taxon>Magnoliopsida</taxon>
        <taxon>eudicotyledons</taxon>
        <taxon>Gunneridae</taxon>
        <taxon>Pentapetalae</taxon>
        <taxon>rosids</taxon>
        <taxon>malvids</taxon>
        <taxon>Malvales</taxon>
        <taxon>Malvaceae</taxon>
        <taxon>Malvoideae</taxon>
        <taxon>Gossypium</taxon>
    </lineage>
</organism>
<evidence type="ECO:0000313" key="1">
    <source>
        <dbReference type="EMBL" id="KJB56902.1"/>
    </source>
</evidence>
<gene>
    <name evidence="1" type="ORF">B456_009G141100</name>
</gene>